<dbReference type="InterPro" id="IPR050298">
    <property type="entry name" value="Gram-neg_bact_OMP"/>
</dbReference>
<evidence type="ECO:0000256" key="2">
    <source>
        <dbReference type="ARBA" id="ARBA00011233"/>
    </source>
</evidence>
<feature type="domain" description="Porin" evidence="11">
    <location>
        <begin position="39"/>
        <end position="362"/>
    </location>
</feature>
<dbReference type="RefSeq" id="WP_157695861.1">
    <property type="nucleotide sequence ID" value="NZ_FCOA02000023.1"/>
</dbReference>
<evidence type="ECO:0000256" key="10">
    <source>
        <dbReference type="ARBA" id="ARBA00023237"/>
    </source>
</evidence>
<evidence type="ECO:0000313" key="13">
    <source>
        <dbReference type="Proteomes" id="UP000054851"/>
    </source>
</evidence>
<comment type="subunit">
    <text evidence="2">Homotrimer.</text>
</comment>
<sequence length="395" mass="42733">MTPRDMKCDKDALAMHRTTKNSFGEEKRPTRPIATLATALAILCTCSQAHAQSSVTLYGSIVDGIVWANNVGGSHLVKLASGGHWSNNWGITGTEDLGGGLKAFFNLNNTYNFNTGQSYGTNEMWGGSAYVGLSSTTLGKFTMGQQYDYSVDFVQYSAPASGTLFAFHPGAFDRVPGVALANTVSYESPRLAGLRARGMYSFGSATSPTNTRRSYSAALDFKEGNFRAEAFTTSVGGTSIAPGTGAGMANFLNRSLTANPAQSIALRSTDIYGVAAAYDWDKFTFRSNFTRIYFTDASAAQNKQTVSNAEGAIQYKIQPDLYVNGGYTYSWTNGVHWNQVNLATDYFLSKRTDIMLATNFQRVSGPPGQVANMFTIGNSSSQSQLLFYAGIRHFF</sequence>
<proteinExistence type="predicted"/>
<evidence type="ECO:0000256" key="7">
    <source>
        <dbReference type="ARBA" id="ARBA00023065"/>
    </source>
</evidence>
<evidence type="ECO:0000256" key="1">
    <source>
        <dbReference type="ARBA" id="ARBA00004571"/>
    </source>
</evidence>
<dbReference type="InterPro" id="IPR023614">
    <property type="entry name" value="Porin_dom_sf"/>
</dbReference>
<dbReference type="SUPFAM" id="SSF56935">
    <property type="entry name" value="Porins"/>
    <property type="match status" value="1"/>
</dbReference>
<accession>A0A158CLE6</accession>
<keyword evidence="6" id="KW-0732">Signal</keyword>
<keyword evidence="13" id="KW-1185">Reference proteome</keyword>
<evidence type="ECO:0000256" key="9">
    <source>
        <dbReference type="ARBA" id="ARBA00023136"/>
    </source>
</evidence>
<dbReference type="PANTHER" id="PTHR34501">
    <property type="entry name" value="PROTEIN YDDL-RELATED"/>
    <property type="match status" value="1"/>
</dbReference>
<evidence type="ECO:0000256" key="6">
    <source>
        <dbReference type="ARBA" id="ARBA00022729"/>
    </source>
</evidence>
<protein>
    <submittedName>
        <fullName evidence="12">Outer membrane porin OpcP</fullName>
    </submittedName>
</protein>
<evidence type="ECO:0000313" key="12">
    <source>
        <dbReference type="EMBL" id="SAK82347.1"/>
    </source>
</evidence>
<dbReference type="InterPro" id="IPR033900">
    <property type="entry name" value="Gram_neg_porin_domain"/>
</dbReference>
<evidence type="ECO:0000256" key="4">
    <source>
        <dbReference type="ARBA" id="ARBA00022452"/>
    </source>
</evidence>
<dbReference type="Gene3D" id="2.40.160.10">
    <property type="entry name" value="Porin"/>
    <property type="match status" value="1"/>
</dbReference>
<keyword evidence="3" id="KW-0813">Transport</keyword>
<dbReference type="AlphaFoldDB" id="A0A158CLE6"/>
<dbReference type="GO" id="GO:0015288">
    <property type="term" value="F:porin activity"/>
    <property type="evidence" value="ECO:0007669"/>
    <property type="project" value="UniProtKB-KW"/>
</dbReference>
<evidence type="ECO:0000256" key="8">
    <source>
        <dbReference type="ARBA" id="ARBA00023114"/>
    </source>
</evidence>
<comment type="caution">
    <text evidence="12">The sequence shown here is derived from an EMBL/GenBank/DDBJ whole genome shotgun (WGS) entry which is preliminary data.</text>
</comment>
<dbReference type="InterPro" id="IPR002299">
    <property type="entry name" value="Porin_Neis"/>
</dbReference>
<organism evidence="12 13">
    <name type="scientific">Caballeronia hypogeia</name>
    <dbReference type="NCBI Taxonomy" id="1777140"/>
    <lineage>
        <taxon>Bacteria</taxon>
        <taxon>Pseudomonadati</taxon>
        <taxon>Pseudomonadota</taxon>
        <taxon>Betaproteobacteria</taxon>
        <taxon>Burkholderiales</taxon>
        <taxon>Burkholderiaceae</taxon>
        <taxon>Caballeronia</taxon>
    </lineage>
</organism>
<keyword evidence="7" id="KW-0406">Ion transport</keyword>
<name>A0A158CLE6_9BURK</name>
<evidence type="ECO:0000256" key="5">
    <source>
        <dbReference type="ARBA" id="ARBA00022692"/>
    </source>
</evidence>
<dbReference type="EMBL" id="FCOA02000023">
    <property type="protein sequence ID" value="SAK82347.1"/>
    <property type="molecule type" value="Genomic_DNA"/>
</dbReference>
<dbReference type="OrthoDB" id="8936475at2"/>
<dbReference type="PRINTS" id="PR00184">
    <property type="entry name" value="NEISSPPORIN"/>
</dbReference>
<keyword evidence="4" id="KW-1134">Transmembrane beta strand</keyword>
<keyword evidence="10" id="KW-0998">Cell outer membrane</keyword>
<keyword evidence="9" id="KW-0472">Membrane</keyword>
<keyword evidence="5" id="KW-0812">Transmembrane</keyword>
<keyword evidence="8" id="KW-0626">Porin</keyword>
<dbReference type="PANTHER" id="PTHR34501:SF9">
    <property type="entry name" value="MAJOR OUTER MEMBRANE PROTEIN P.IA"/>
    <property type="match status" value="1"/>
</dbReference>
<dbReference type="CDD" id="cd00342">
    <property type="entry name" value="gram_neg_porins"/>
    <property type="match status" value="1"/>
</dbReference>
<dbReference type="STRING" id="1777140.AWB79_05470"/>
<comment type="subcellular location">
    <subcellularLocation>
        <location evidence="1">Cell outer membrane</location>
        <topology evidence="1">Multi-pass membrane protein</topology>
    </subcellularLocation>
</comment>
<dbReference type="Pfam" id="PF13609">
    <property type="entry name" value="Porin_4"/>
    <property type="match status" value="1"/>
</dbReference>
<evidence type="ECO:0000256" key="3">
    <source>
        <dbReference type="ARBA" id="ARBA00022448"/>
    </source>
</evidence>
<dbReference type="GO" id="GO:0006811">
    <property type="term" value="P:monoatomic ion transport"/>
    <property type="evidence" value="ECO:0007669"/>
    <property type="project" value="UniProtKB-KW"/>
</dbReference>
<evidence type="ECO:0000259" key="11">
    <source>
        <dbReference type="Pfam" id="PF13609"/>
    </source>
</evidence>
<dbReference type="GO" id="GO:0046930">
    <property type="term" value="C:pore complex"/>
    <property type="evidence" value="ECO:0007669"/>
    <property type="project" value="UniProtKB-KW"/>
</dbReference>
<gene>
    <name evidence="12" type="ORF">AWB79_05470</name>
</gene>
<dbReference type="Proteomes" id="UP000054851">
    <property type="component" value="Unassembled WGS sequence"/>
</dbReference>
<dbReference type="GO" id="GO:0009279">
    <property type="term" value="C:cell outer membrane"/>
    <property type="evidence" value="ECO:0007669"/>
    <property type="project" value="UniProtKB-SubCell"/>
</dbReference>
<reference evidence="12" key="1">
    <citation type="submission" date="2016-01" db="EMBL/GenBank/DDBJ databases">
        <authorList>
            <person name="Peeters C."/>
        </authorList>
    </citation>
    <scope>NUCLEOTIDE SEQUENCE</scope>
    <source>
        <strain evidence="12">LMG 29322</strain>
    </source>
</reference>